<keyword evidence="2" id="KW-1185">Reference proteome</keyword>
<name>A0A2K2B2D2_POPTR</name>
<sequence length="87" mass="10066">MNPEGHSDTQYIIFNFFFHFVYNKYGYTLVSSLSNCITYSQMATIITKNVKRIFGVDRVFSTCVCVSLVWMAHHYSLSKAIRVLPTL</sequence>
<dbReference type="InParanoid" id="A0A2K2B2D2"/>
<gene>
    <name evidence="1" type="ORF">POPTR_003G062500</name>
</gene>
<reference evidence="1 2" key="1">
    <citation type="journal article" date="2006" name="Science">
        <title>The genome of black cottonwood, Populus trichocarpa (Torr. &amp; Gray).</title>
        <authorList>
            <person name="Tuskan G.A."/>
            <person name="Difazio S."/>
            <person name="Jansson S."/>
            <person name="Bohlmann J."/>
            <person name="Grigoriev I."/>
            <person name="Hellsten U."/>
            <person name="Putnam N."/>
            <person name="Ralph S."/>
            <person name="Rombauts S."/>
            <person name="Salamov A."/>
            <person name="Schein J."/>
            <person name="Sterck L."/>
            <person name="Aerts A."/>
            <person name="Bhalerao R.R."/>
            <person name="Bhalerao R.P."/>
            <person name="Blaudez D."/>
            <person name="Boerjan W."/>
            <person name="Brun A."/>
            <person name="Brunner A."/>
            <person name="Busov V."/>
            <person name="Campbell M."/>
            <person name="Carlson J."/>
            <person name="Chalot M."/>
            <person name="Chapman J."/>
            <person name="Chen G.L."/>
            <person name="Cooper D."/>
            <person name="Coutinho P.M."/>
            <person name="Couturier J."/>
            <person name="Covert S."/>
            <person name="Cronk Q."/>
            <person name="Cunningham R."/>
            <person name="Davis J."/>
            <person name="Degroeve S."/>
            <person name="Dejardin A."/>
            <person name="Depamphilis C."/>
            <person name="Detter J."/>
            <person name="Dirks B."/>
            <person name="Dubchak I."/>
            <person name="Duplessis S."/>
            <person name="Ehlting J."/>
            <person name="Ellis B."/>
            <person name="Gendler K."/>
            <person name="Goodstein D."/>
            <person name="Gribskov M."/>
            <person name="Grimwood J."/>
            <person name="Groover A."/>
            <person name="Gunter L."/>
            <person name="Hamberger B."/>
            <person name="Heinze B."/>
            <person name="Helariutta Y."/>
            <person name="Henrissat B."/>
            <person name="Holligan D."/>
            <person name="Holt R."/>
            <person name="Huang W."/>
            <person name="Islam-Faridi N."/>
            <person name="Jones S."/>
            <person name="Jones-Rhoades M."/>
            <person name="Jorgensen R."/>
            <person name="Joshi C."/>
            <person name="Kangasjarvi J."/>
            <person name="Karlsson J."/>
            <person name="Kelleher C."/>
            <person name="Kirkpatrick R."/>
            <person name="Kirst M."/>
            <person name="Kohler A."/>
            <person name="Kalluri U."/>
            <person name="Larimer F."/>
            <person name="Leebens-Mack J."/>
            <person name="Leple J.C."/>
            <person name="Locascio P."/>
            <person name="Lou Y."/>
            <person name="Lucas S."/>
            <person name="Martin F."/>
            <person name="Montanini B."/>
            <person name="Napoli C."/>
            <person name="Nelson D.R."/>
            <person name="Nelson C."/>
            <person name="Nieminen K."/>
            <person name="Nilsson O."/>
            <person name="Pereda V."/>
            <person name="Peter G."/>
            <person name="Philippe R."/>
            <person name="Pilate G."/>
            <person name="Poliakov A."/>
            <person name="Razumovskaya J."/>
            <person name="Richardson P."/>
            <person name="Rinaldi C."/>
            <person name="Ritland K."/>
            <person name="Rouze P."/>
            <person name="Ryaboy D."/>
            <person name="Schmutz J."/>
            <person name="Schrader J."/>
            <person name="Segerman B."/>
            <person name="Shin H."/>
            <person name="Siddiqui A."/>
            <person name="Sterky F."/>
            <person name="Terry A."/>
            <person name="Tsai C.J."/>
            <person name="Uberbacher E."/>
            <person name="Unneberg P."/>
            <person name="Vahala J."/>
            <person name="Wall K."/>
            <person name="Wessler S."/>
            <person name="Yang G."/>
            <person name="Yin T."/>
            <person name="Douglas C."/>
            <person name="Marra M."/>
            <person name="Sandberg G."/>
            <person name="Van de Peer Y."/>
            <person name="Rokhsar D."/>
        </authorList>
    </citation>
    <scope>NUCLEOTIDE SEQUENCE [LARGE SCALE GENOMIC DNA]</scope>
    <source>
        <strain evidence="2">cv. Nisqually</strain>
    </source>
</reference>
<protein>
    <submittedName>
        <fullName evidence="1">Uncharacterized protein</fullName>
    </submittedName>
</protein>
<dbReference type="Proteomes" id="UP000006729">
    <property type="component" value="Chromosome 3"/>
</dbReference>
<dbReference type="AlphaFoldDB" id="A0A2K2B2D2"/>
<accession>A0A2K2B2D2</accession>
<organism evidence="1 2">
    <name type="scientific">Populus trichocarpa</name>
    <name type="common">Western balsam poplar</name>
    <name type="synonym">Populus balsamifera subsp. trichocarpa</name>
    <dbReference type="NCBI Taxonomy" id="3694"/>
    <lineage>
        <taxon>Eukaryota</taxon>
        <taxon>Viridiplantae</taxon>
        <taxon>Streptophyta</taxon>
        <taxon>Embryophyta</taxon>
        <taxon>Tracheophyta</taxon>
        <taxon>Spermatophyta</taxon>
        <taxon>Magnoliopsida</taxon>
        <taxon>eudicotyledons</taxon>
        <taxon>Gunneridae</taxon>
        <taxon>Pentapetalae</taxon>
        <taxon>rosids</taxon>
        <taxon>fabids</taxon>
        <taxon>Malpighiales</taxon>
        <taxon>Salicaceae</taxon>
        <taxon>Saliceae</taxon>
        <taxon>Populus</taxon>
    </lineage>
</organism>
<evidence type="ECO:0000313" key="2">
    <source>
        <dbReference type="Proteomes" id="UP000006729"/>
    </source>
</evidence>
<dbReference type="EMBL" id="CM009292">
    <property type="protein sequence ID" value="PNT43939.1"/>
    <property type="molecule type" value="Genomic_DNA"/>
</dbReference>
<proteinExistence type="predicted"/>
<evidence type="ECO:0000313" key="1">
    <source>
        <dbReference type="EMBL" id="PNT43939.1"/>
    </source>
</evidence>